<evidence type="ECO:0000256" key="1">
    <source>
        <dbReference type="ARBA" id="ARBA00022679"/>
    </source>
</evidence>
<dbReference type="CDD" id="cd04301">
    <property type="entry name" value="NAT_SF"/>
    <property type="match status" value="1"/>
</dbReference>
<keyword evidence="1 3" id="KW-0808">Transferase</keyword>
<reference evidence="3 4" key="1">
    <citation type="submission" date="2024-09" db="EMBL/GenBank/DDBJ databases">
        <authorList>
            <person name="Sun Q."/>
            <person name="Mori K."/>
        </authorList>
    </citation>
    <scope>NUCLEOTIDE SEQUENCE [LARGE SCALE GENOMIC DNA]</scope>
    <source>
        <strain evidence="3 4">CECT 8365</strain>
    </source>
</reference>
<dbReference type="InterPro" id="IPR016181">
    <property type="entry name" value="Acyl_CoA_acyltransferase"/>
</dbReference>
<dbReference type="InterPro" id="IPR000182">
    <property type="entry name" value="GNAT_dom"/>
</dbReference>
<dbReference type="RefSeq" id="WP_379679814.1">
    <property type="nucleotide sequence ID" value="NZ_JBHMFE010000009.1"/>
</dbReference>
<dbReference type="PROSITE" id="PS51186">
    <property type="entry name" value="GNAT"/>
    <property type="match status" value="1"/>
</dbReference>
<evidence type="ECO:0000313" key="4">
    <source>
        <dbReference type="Proteomes" id="UP001589562"/>
    </source>
</evidence>
<dbReference type="InterPro" id="IPR050769">
    <property type="entry name" value="NAT_camello-type"/>
</dbReference>
<dbReference type="PANTHER" id="PTHR13947:SF37">
    <property type="entry name" value="LD18367P"/>
    <property type="match status" value="1"/>
</dbReference>
<sequence length="231" mass="26949">MNVIERLDWDSSFFGYEVGRIQIEDINDLTTSDFIEKSIKFRLIYIFSKNIIDIPNIRIIDKKIVLSQKTFFLQSNKNILIRSFDINRDSFDRLKELAIQSGKYSRFFLDKNFVNQEFERLYIRWIENSLTDKSKFDVLVAVIDDLIEGFITLIKKSETVVEISLLAVSQESRGKGIGKQLIVESISRSKEAGLDEIRVTTQLDNIPAMSLYKSANFKIIESINIYHLWNL</sequence>
<dbReference type="Gene3D" id="3.40.630.30">
    <property type="match status" value="1"/>
</dbReference>
<proteinExistence type="predicted"/>
<evidence type="ECO:0000313" key="3">
    <source>
        <dbReference type="EMBL" id="MFB9107991.1"/>
    </source>
</evidence>
<keyword evidence="4" id="KW-1185">Reference proteome</keyword>
<feature type="domain" description="N-acetyltransferase" evidence="2">
    <location>
        <begin position="79"/>
        <end position="231"/>
    </location>
</feature>
<evidence type="ECO:0000259" key="2">
    <source>
        <dbReference type="PROSITE" id="PS51186"/>
    </source>
</evidence>
<dbReference type="EMBL" id="JBHMFE010000009">
    <property type="protein sequence ID" value="MFB9107991.1"/>
    <property type="molecule type" value="Genomic_DNA"/>
</dbReference>
<protein>
    <submittedName>
        <fullName evidence="3">GNAT family N-acetyltransferase</fullName>
        <ecNumber evidence="3">2.3.1.-</ecNumber>
    </submittedName>
</protein>
<keyword evidence="3" id="KW-0012">Acyltransferase</keyword>
<name>A0ABV5H7X5_9FLAO</name>
<dbReference type="SUPFAM" id="SSF55729">
    <property type="entry name" value="Acyl-CoA N-acyltransferases (Nat)"/>
    <property type="match status" value="1"/>
</dbReference>
<dbReference type="PANTHER" id="PTHR13947">
    <property type="entry name" value="GNAT FAMILY N-ACETYLTRANSFERASE"/>
    <property type="match status" value="1"/>
</dbReference>
<dbReference type="EC" id="2.3.1.-" evidence="3"/>
<dbReference type="Pfam" id="PF00583">
    <property type="entry name" value="Acetyltransf_1"/>
    <property type="match status" value="1"/>
</dbReference>
<accession>A0ABV5H7X5</accession>
<gene>
    <name evidence="3" type="ORF">ACFFVK_05310</name>
</gene>
<organism evidence="3 4">
    <name type="scientific">Flavobacterium gyeonganense</name>
    <dbReference type="NCBI Taxonomy" id="1310418"/>
    <lineage>
        <taxon>Bacteria</taxon>
        <taxon>Pseudomonadati</taxon>
        <taxon>Bacteroidota</taxon>
        <taxon>Flavobacteriia</taxon>
        <taxon>Flavobacteriales</taxon>
        <taxon>Flavobacteriaceae</taxon>
        <taxon>Flavobacterium</taxon>
    </lineage>
</organism>
<dbReference type="Proteomes" id="UP001589562">
    <property type="component" value="Unassembled WGS sequence"/>
</dbReference>
<dbReference type="GO" id="GO:0016746">
    <property type="term" value="F:acyltransferase activity"/>
    <property type="evidence" value="ECO:0007669"/>
    <property type="project" value="UniProtKB-KW"/>
</dbReference>
<comment type="caution">
    <text evidence="3">The sequence shown here is derived from an EMBL/GenBank/DDBJ whole genome shotgun (WGS) entry which is preliminary data.</text>
</comment>